<keyword evidence="2" id="KW-1133">Transmembrane helix</keyword>
<keyword evidence="4" id="KW-1185">Reference proteome</keyword>
<feature type="compositionally biased region" description="Low complexity" evidence="1">
    <location>
        <begin position="12"/>
        <end position="21"/>
    </location>
</feature>
<feature type="region of interest" description="Disordered" evidence="1">
    <location>
        <begin position="165"/>
        <end position="186"/>
    </location>
</feature>
<protein>
    <recommendedName>
        <fullName evidence="5">PASTA domain-containing protein</fullName>
    </recommendedName>
</protein>
<evidence type="ECO:0000313" key="4">
    <source>
        <dbReference type="Proteomes" id="UP001500280"/>
    </source>
</evidence>
<feature type="compositionally biased region" description="Basic residues" evidence="1">
    <location>
        <begin position="1"/>
        <end position="10"/>
    </location>
</feature>
<proteinExistence type="predicted"/>
<sequence>MGAKLRRKATARTETPATPTPRWRHALSGRNWFLVILVTAIVATAIPAAFPATIDSVRDLWNDDPVTIESADVSETLTGVPILATSGTIPKTDDPHAIDDLARQAGGQPAGVSGQRLTFRNHRSSTIVVTGIKPVVEKDEKPLDGTLVRFFSQGGSETTLVDLDLDSPEPLPTGRTESGQPTKEPFFARNNITLDPGETHLMNLRTVTQRCDCTWRLQVTYRYHDEERTVVVPAADQPPFRMTAYAVRYRAVYHVDPDGLHVIDAKDYCADPAICRAADPSCGTVRTATTKAVVRIEKGTTTCPEALRITDRYYNDASIPKQGSGGHAEVDGWSCASTSAAESERTGHFGSCTRGPTTVTMDAT</sequence>
<dbReference type="EMBL" id="BAAANF010000017">
    <property type="protein sequence ID" value="GAA1696835.1"/>
    <property type="molecule type" value="Genomic_DNA"/>
</dbReference>
<reference evidence="3 4" key="1">
    <citation type="journal article" date="2019" name="Int. J. Syst. Evol. Microbiol.">
        <title>The Global Catalogue of Microorganisms (GCM) 10K type strain sequencing project: providing services to taxonomists for standard genome sequencing and annotation.</title>
        <authorList>
            <consortium name="The Broad Institute Genomics Platform"/>
            <consortium name="The Broad Institute Genome Sequencing Center for Infectious Disease"/>
            <person name="Wu L."/>
            <person name="Ma J."/>
        </authorList>
    </citation>
    <scope>NUCLEOTIDE SEQUENCE [LARGE SCALE GENOMIC DNA]</scope>
    <source>
        <strain evidence="3 4">JCM 14307</strain>
    </source>
</reference>
<accession>A0ABN2I119</accession>
<organism evidence="3 4">
    <name type="scientific">Kribbella yunnanensis</name>
    <dbReference type="NCBI Taxonomy" id="190194"/>
    <lineage>
        <taxon>Bacteria</taxon>
        <taxon>Bacillati</taxon>
        <taxon>Actinomycetota</taxon>
        <taxon>Actinomycetes</taxon>
        <taxon>Propionibacteriales</taxon>
        <taxon>Kribbellaceae</taxon>
        <taxon>Kribbella</taxon>
    </lineage>
</organism>
<evidence type="ECO:0000256" key="2">
    <source>
        <dbReference type="SAM" id="Phobius"/>
    </source>
</evidence>
<comment type="caution">
    <text evidence="3">The sequence shown here is derived from an EMBL/GenBank/DDBJ whole genome shotgun (WGS) entry which is preliminary data.</text>
</comment>
<dbReference type="Proteomes" id="UP001500280">
    <property type="component" value="Unassembled WGS sequence"/>
</dbReference>
<keyword evidence="2" id="KW-0812">Transmembrane</keyword>
<evidence type="ECO:0000313" key="3">
    <source>
        <dbReference type="EMBL" id="GAA1696835.1"/>
    </source>
</evidence>
<gene>
    <name evidence="3" type="ORF">GCM10009745_48670</name>
</gene>
<keyword evidence="2" id="KW-0472">Membrane</keyword>
<feature type="region of interest" description="Disordered" evidence="1">
    <location>
        <begin position="1"/>
        <end position="22"/>
    </location>
</feature>
<evidence type="ECO:0008006" key="5">
    <source>
        <dbReference type="Google" id="ProtNLM"/>
    </source>
</evidence>
<evidence type="ECO:0000256" key="1">
    <source>
        <dbReference type="SAM" id="MobiDB-lite"/>
    </source>
</evidence>
<feature type="transmembrane region" description="Helical" evidence="2">
    <location>
        <begin position="32"/>
        <end position="50"/>
    </location>
</feature>
<name>A0ABN2I119_9ACTN</name>